<feature type="binding site" evidence="7">
    <location>
        <position position="238"/>
    </location>
    <ligand>
        <name>Zn(2+)</name>
        <dbReference type="ChEBI" id="CHEBI:29105"/>
    </ligand>
</feature>
<feature type="binding site" evidence="7">
    <location>
        <position position="241"/>
    </location>
    <ligand>
        <name>4-imidazolone-5-propanoate</name>
        <dbReference type="ChEBI" id="CHEBI:77893"/>
    </ligand>
</feature>
<comment type="pathway">
    <text evidence="7">Amino-acid degradation; L-histidine degradation into L-glutamate; N-formimidoyl-L-glutamate from L-histidine: step 3/3.</text>
</comment>
<feature type="binding site" evidence="7">
    <location>
        <position position="313"/>
    </location>
    <ligand>
        <name>Fe(3+)</name>
        <dbReference type="ChEBI" id="CHEBI:29034"/>
    </ligand>
</feature>
<feature type="binding site" evidence="7">
    <location>
        <position position="315"/>
    </location>
    <ligand>
        <name>N-formimidoyl-L-glutamate</name>
        <dbReference type="ChEBI" id="CHEBI:58928"/>
    </ligand>
</feature>
<dbReference type="RefSeq" id="WP_213216102.1">
    <property type="nucleotide sequence ID" value="NZ_QTKU01000002.1"/>
</dbReference>
<evidence type="ECO:0000256" key="7">
    <source>
        <dbReference type="HAMAP-Rule" id="MF_00372"/>
    </source>
</evidence>
<evidence type="ECO:0000256" key="1">
    <source>
        <dbReference type="ARBA" id="ARBA00012864"/>
    </source>
</evidence>
<dbReference type="InterPro" id="IPR006680">
    <property type="entry name" value="Amidohydro-rel"/>
</dbReference>
<dbReference type="InterPro" id="IPR032466">
    <property type="entry name" value="Metal_Hydrolase"/>
</dbReference>
<proteinExistence type="inferred from homology"/>
<dbReference type="SUPFAM" id="SSF51556">
    <property type="entry name" value="Metallo-dependent hydrolases"/>
    <property type="match status" value="1"/>
</dbReference>
<dbReference type="Pfam" id="PF01979">
    <property type="entry name" value="Amidohydro_1"/>
    <property type="match status" value="1"/>
</dbReference>
<dbReference type="InterPro" id="IPR011059">
    <property type="entry name" value="Metal-dep_hydrolase_composite"/>
</dbReference>
<protein>
    <recommendedName>
        <fullName evidence="1 7">Imidazolonepropionase</fullName>
        <ecNumber evidence="1 7">3.5.2.7</ecNumber>
    </recommendedName>
    <alternativeName>
        <fullName evidence="7">Imidazolone-5-propionate hydrolase</fullName>
    </alternativeName>
</protein>
<dbReference type="GO" id="GO:0050480">
    <property type="term" value="F:imidazolonepropionase activity"/>
    <property type="evidence" value="ECO:0007669"/>
    <property type="project" value="UniProtKB-UniRule"/>
</dbReference>
<feature type="binding site" evidence="7">
    <location>
        <position position="173"/>
    </location>
    <ligand>
        <name>4-imidazolone-5-propanoate</name>
        <dbReference type="ChEBI" id="CHEBI:77893"/>
    </ligand>
</feature>
<comment type="subcellular location">
    <subcellularLocation>
        <location evidence="7">Cytoplasm</location>
    </subcellularLocation>
</comment>
<dbReference type="Gene3D" id="2.30.40.10">
    <property type="entry name" value="Urease, subunit C, domain 1"/>
    <property type="match status" value="1"/>
</dbReference>
<dbReference type="CDD" id="cd01296">
    <property type="entry name" value="Imidazolone-5PH"/>
    <property type="match status" value="1"/>
</dbReference>
<dbReference type="PANTHER" id="PTHR42752:SF1">
    <property type="entry name" value="IMIDAZOLONEPROPIONASE-RELATED"/>
    <property type="match status" value="1"/>
</dbReference>
<evidence type="ECO:0000256" key="2">
    <source>
        <dbReference type="ARBA" id="ARBA00022723"/>
    </source>
</evidence>
<keyword evidence="2 7" id="KW-0479">Metal-binding</keyword>
<feature type="domain" description="Amidohydrolase-related" evidence="8">
    <location>
        <begin position="59"/>
        <end position="378"/>
    </location>
</feature>
<dbReference type="GO" id="GO:0005506">
    <property type="term" value="F:iron ion binding"/>
    <property type="evidence" value="ECO:0007669"/>
    <property type="project" value="UniProtKB-UniRule"/>
</dbReference>
<feature type="binding site" evidence="7">
    <location>
        <position position="318"/>
    </location>
    <ligand>
        <name>4-imidazolone-5-propanoate</name>
        <dbReference type="ChEBI" id="CHEBI:77893"/>
    </ligand>
</feature>
<keyword evidence="6 7" id="KW-0408">Iron</keyword>
<evidence type="ECO:0000256" key="4">
    <source>
        <dbReference type="ARBA" id="ARBA00022808"/>
    </source>
</evidence>
<evidence type="ECO:0000259" key="8">
    <source>
        <dbReference type="Pfam" id="PF01979"/>
    </source>
</evidence>
<keyword evidence="5 7" id="KW-0862">Zinc</keyword>
<feature type="binding site" evidence="7">
    <location>
        <position position="140"/>
    </location>
    <ligand>
        <name>N-formimidoyl-L-glutamate</name>
        <dbReference type="ChEBI" id="CHEBI:58928"/>
    </ligand>
</feature>
<evidence type="ECO:0000256" key="5">
    <source>
        <dbReference type="ARBA" id="ARBA00022833"/>
    </source>
</evidence>
<dbReference type="NCBIfam" id="TIGR01224">
    <property type="entry name" value="hutI"/>
    <property type="match status" value="1"/>
</dbReference>
<feature type="binding site" evidence="7">
    <location>
        <position position="70"/>
    </location>
    <ligand>
        <name>Fe(3+)</name>
        <dbReference type="ChEBI" id="CHEBI:29034"/>
    </ligand>
</feature>
<feature type="binding site" evidence="7">
    <location>
        <position position="68"/>
    </location>
    <ligand>
        <name>Fe(3+)</name>
        <dbReference type="ChEBI" id="CHEBI:29034"/>
    </ligand>
</feature>
<feature type="binding site" evidence="7">
    <location>
        <position position="68"/>
    </location>
    <ligand>
        <name>Zn(2+)</name>
        <dbReference type="ChEBI" id="CHEBI:29105"/>
    </ligand>
</feature>
<dbReference type="AlphaFoldDB" id="A0A944CEQ0"/>
<organism evidence="9 10">
    <name type="scientific">Roseibium polysiphoniae</name>
    <dbReference type="NCBI Taxonomy" id="2571221"/>
    <lineage>
        <taxon>Bacteria</taxon>
        <taxon>Pseudomonadati</taxon>
        <taxon>Pseudomonadota</taxon>
        <taxon>Alphaproteobacteria</taxon>
        <taxon>Hyphomicrobiales</taxon>
        <taxon>Stappiaceae</taxon>
        <taxon>Roseibium</taxon>
    </lineage>
</organism>
<comment type="similarity">
    <text evidence="7">Belongs to the metallo-dependent hydrolases superfamily. HutI family.</text>
</comment>
<sequence length="399" mass="42754">MEIFQNATLATLQPGEEAYGLIPSGVIAVEDGIIRYCGTEQGLPAELKDEPATDLGGALVTPALIDCHTHIVFGGNRAIEFEMRLKGASYEEVARAGGGIISTVTATRGASHDELLAGALKRVDALLAEGVTTLEIKSGYGLDIETELRMLRVARKIGHLRPVRIRTSFLGAHAVPSDYGDDKDRYLTEVCLPALEKANAEGLVDAVDGFCEGIAFTTEQIARVFQKAEDLDLPVKLHAEQLSNLNGAAMAAEHGALSADHLEYLDEDGVKAMKASGTIAVLLPGAFYTLRETCQPPVELLRKHDVPIALATDCNPGSSPLSSLLLTMNMACTLFRMTPEEALAGVTREAAEALGLSDCGMLQEDLRADIAIWDAEHPSELSYRIGFNPLRTRIFGGLQ</sequence>
<dbReference type="Gene3D" id="3.20.20.140">
    <property type="entry name" value="Metal-dependent hydrolases"/>
    <property type="match status" value="1"/>
</dbReference>
<keyword evidence="7" id="KW-0963">Cytoplasm</keyword>
<feature type="binding site" evidence="7">
    <location>
        <position position="140"/>
    </location>
    <ligand>
        <name>4-imidazolone-5-propanoate</name>
        <dbReference type="ChEBI" id="CHEBI:77893"/>
    </ligand>
</feature>
<evidence type="ECO:0000256" key="3">
    <source>
        <dbReference type="ARBA" id="ARBA00022801"/>
    </source>
</evidence>
<dbReference type="GO" id="GO:0019556">
    <property type="term" value="P:L-histidine catabolic process to glutamate and formamide"/>
    <property type="evidence" value="ECO:0007669"/>
    <property type="project" value="UniProtKB-UniRule"/>
</dbReference>
<reference evidence="9" key="1">
    <citation type="submission" date="2018-08" db="EMBL/GenBank/DDBJ databases">
        <authorList>
            <person name="Jin W."/>
            <person name="Wang H."/>
            <person name="Yang Y."/>
            <person name="Li M."/>
            <person name="Liu J."/>
        </authorList>
    </citation>
    <scope>NUCLEOTIDE SEQUENCE</scope>
    <source>
        <strain evidence="9">AESS21</strain>
    </source>
</reference>
<dbReference type="PANTHER" id="PTHR42752">
    <property type="entry name" value="IMIDAZOLONEPROPIONASE"/>
    <property type="match status" value="1"/>
</dbReference>
<name>A0A944CEQ0_9HYPH</name>
<comment type="cofactor">
    <cofactor evidence="7">
        <name>Zn(2+)</name>
        <dbReference type="ChEBI" id="CHEBI:29105"/>
    </cofactor>
    <cofactor evidence="7">
        <name>Fe(3+)</name>
        <dbReference type="ChEBI" id="CHEBI:29034"/>
    </cofactor>
    <text evidence="7">Binds 1 zinc or iron ion per subunit.</text>
</comment>
<dbReference type="EMBL" id="QTKU01000002">
    <property type="protein sequence ID" value="MBS8260598.1"/>
    <property type="molecule type" value="Genomic_DNA"/>
</dbReference>
<feature type="binding site" evidence="7">
    <location>
        <position position="317"/>
    </location>
    <ligand>
        <name>N-formimidoyl-L-glutamate</name>
        <dbReference type="ChEBI" id="CHEBI:58928"/>
    </ligand>
</feature>
<dbReference type="EC" id="3.5.2.7" evidence="1 7"/>
<evidence type="ECO:0000313" key="9">
    <source>
        <dbReference type="EMBL" id="MBS8260598.1"/>
    </source>
</evidence>
<comment type="catalytic activity">
    <reaction evidence="7">
        <text>4-imidazolone-5-propanoate + H2O = N-formimidoyl-L-glutamate</text>
        <dbReference type="Rhea" id="RHEA:23660"/>
        <dbReference type="ChEBI" id="CHEBI:15377"/>
        <dbReference type="ChEBI" id="CHEBI:58928"/>
        <dbReference type="ChEBI" id="CHEBI:77893"/>
        <dbReference type="EC" id="3.5.2.7"/>
    </reaction>
</comment>
<keyword evidence="3 7" id="KW-0378">Hydrolase</keyword>
<dbReference type="GO" id="GO:0008270">
    <property type="term" value="F:zinc ion binding"/>
    <property type="evidence" value="ECO:0007669"/>
    <property type="project" value="UniProtKB-UniRule"/>
</dbReference>
<reference evidence="9" key="2">
    <citation type="journal article" date="2021" name="Microorganisms">
        <title>Bacterial Dimethylsulfoniopropionate Biosynthesis in the East China Sea.</title>
        <authorList>
            <person name="Liu J."/>
            <person name="Zhang Y."/>
            <person name="Liu J."/>
            <person name="Zhong H."/>
            <person name="Williams B.T."/>
            <person name="Zheng Y."/>
            <person name="Curson A.R.J."/>
            <person name="Sun C."/>
            <person name="Sun H."/>
            <person name="Song D."/>
            <person name="Wagner Mackenzie B."/>
            <person name="Bermejo Martinez A."/>
            <person name="Todd J.D."/>
            <person name="Zhang X.H."/>
        </authorList>
    </citation>
    <scope>NUCLEOTIDE SEQUENCE</scope>
    <source>
        <strain evidence="9">AESS21</strain>
    </source>
</reference>
<dbReference type="GO" id="GO:0005737">
    <property type="term" value="C:cytoplasm"/>
    <property type="evidence" value="ECO:0007669"/>
    <property type="project" value="UniProtKB-SubCell"/>
</dbReference>
<dbReference type="SUPFAM" id="SSF51338">
    <property type="entry name" value="Composite domain of metallo-dependent hydrolases"/>
    <property type="match status" value="1"/>
</dbReference>
<feature type="binding site" evidence="7">
    <location>
        <position position="238"/>
    </location>
    <ligand>
        <name>Fe(3+)</name>
        <dbReference type="ChEBI" id="CHEBI:29034"/>
    </ligand>
</feature>
<gene>
    <name evidence="7" type="primary">hutI</name>
    <name evidence="9" type="ORF">DYI23_10245</name>
</gene>
<comment type="function">
    <text evidence="7">Catalyzes the hydrolytic cleavage of the carbon-nitrogen bond in imidazolone-5-propanoate to yield N-formimidoyl-L-glutamate. It is the third step in the universal histidine degradation pathway.</text>
</comment>
<dbReference type="InterPro" id="IPR005920">
    <property type="entry name" value="HutI"/>
</dbReference>
<dbReference type="Proteomes" id="UP000705379">
    <property type="component" value="Unassembled WGS sequence"/>
</dbReference>
<feature type="binding site" evidence="7">
    <location>
        <position position="77"/>
    </location>
    <ligand>
        <name>4-imidazolone-5-propanoate</name>
        <dbReference type="ChEBI" id="CHEBI:77893"/>
    </ligand>
</feature>
<feature type="binding site" evidence="7">
    <location>
        <position position="313"/>
    </location>
    <ligand>
        <name>Zn(2+)</name>
        <dbReference type="ChEBI" id="CHEBI:29105"/>
    </ligand>
</feature>
<evidence type="ECO:0000256" key="6">
    <source>
        <dbReference type="ARBA" id="ARBA00023004"/>
    </source>
</evidence>
<dbReference type="FunFam" id="3.20.20.140:FF:000007">
    <property type="entry name" value="Imidazolonepropionase"/>
    <property type="match status" value="1"/>
</dbReference>
<feature type="binding site" evidence="7">
    <location>
        <position position="70"/>
    </location>
    <ligand>
        <name>Zn(2+)</name>
        <dbReference type="ChEBI" id="CHEBI:29105"/>
    </ligand>
</feature>
<accession>A0A944CEQ0</accession>
<evidence type="ECO:0000313" key="10">
    <source>
        <dbReference type="Proteomes" id="UP000705379"/>
    </source>
</evidence>
<keyword evidence="4 7" id="KW-0369">Histidine metabolism</keyword>
<dbReference type="HAMAP" id="MF_00372">
    <property type="entry name" value="HutI"/>
    <property type="match status" value="1"/>
</dbReference>
<comment type="caution">
    <text evidence="9">The sequence shown here is derived from an EMBL/GenBank/DDBJ whole genome shotgun (WGS) entry which is preliminary data.</text>
</comment>